<dbReference type="AlphaFoldDB" id="A0A915INB0"/>
<reference evidence="3" key="1">
    <citation type="submission" date="2022-11" db="UniProtKB">
        <authorList>
            <consortium name="WormBaseParasite"/>
        </authorList>
    </citation>
    <scope>IDENTIFICATION</scope>
</reference>
<evidence type="ECO:0000256" key="1">
    <source>
        <dbReference type="SAM" id="SignalP"/>
    </source>
</evidence>
<organism evidence="2 3">
    <name type="scientific">Romanomermis culicivorax</name>
    <name type="common">Nematode worm</name>
    <dbReference type="NCBI Taxonomy" id="13658"/>
    <lineage>
        <taxon>Eukaryota</taxon>
        <taxon>Metazoa</taxon>
        <taxon>Ecdysozoa</taxon>
        <taxon>Nematoda</taxon>
        <taxon>Enoplea</taxon>
        <taxon>Dorylaimia</taxon>
        <taxon>Mermithida</taxon>
        <taxon>Mermithoidea</taxon>
        <taxon>Mermithidae</taxon>
        <taxon>Romanomermis</taxon>
    </lineage>
</organism>
<feature type="chain" id="PRO_5037479550" evidence="1">
    <location>
        <begin position="22"/>
        <end position="67"/>
    </location>
</feature>
<accession>A0A915INB0</accession>
<feature type="signal peptide" evidence="1">
    <location>
        <begin position="1"/>
        <end position="21"/>
    </location>
</feature>
<keyword evidence="1" id="KW-0732">Signal</keyword>
<proteinExistence type="predicted"/>
<name>A0A915INB0_ROMCU</name>
<keyword evidence="2" id="KW-1185">Reference proteome</keyword>
<sequence>MSRILTCFAVFLALLLAIVLAAMFVYQQDIADIKARIINTFGTTQSPNTVAGTNIVAGCDKRPSNIL</sequence>
<evidence type="ECO:0000313" key="2">
    <source>
        <dbReference type="Proteomes" id="UP000887565"/>
    </source>
</evidence>
<evidence type="ECO:0000313" key="3">
    <source>
        <dbReference type="WBParaSite" id="nRc.2.0.1.t15678-RA"/>
    </source>
</evidence>
<dbReference type="Proteomes" id="UP000887565">
    <property type="component" value="Unplaced"/>
</dbReference>
<protein>
    <submittedName>
        <fullName evidence="3">Uncharacterized protein</fullName>
    </submittedName>
</protein>
<dbReference type="WBParaSite" id="nRc.2.0.1.t15678-RA">
    <property type="protein sequence ID" value="nRc.2.0.1.t15678-RA"/>
    <property type="gene ID" value="nRc.2.0.1.g15678"/>
</dbReference>